<dbReference type="AlphaFoldDB" id="A0A8T3VJY5"/>
<proteinExistence type="predicted"/>
<reference evidence="1" key="1">
    <citation type="submission" date="2019-04" db="EMBL/GenBank/DDBJ databases">
        <title>Evolution of Biomass-Degrading Anaerobic Consortia Revealed by Metagenomics.</title>
        <authorList>
            <person name="Peng X."/>
        </authorList>
    </citation>
    <scope>NUCLEOTIDE SEQUENCE</scope>
    <source>
        <strain evidence="1">SIG13</strain>
    </source>
</reference>
<gene>
    <name evidence="1" type="ORF">E7Z74_06490</name>
</gene>
<protein>
    <submittedName>
        <fullName evidence="1">Uncharacterized protein</fullName>
    </submittedName>
</protein>
<name>A0A8T3VJY5_9EURY</name>
<dbReference type="EMBL" id="SUTF01000007">
    <property type="protein sequence ID" value="MBE6510897.1"/>
    <property type="molecule type" value="Genomic_DNA"/>
</dbReference>
<dbReference type="Proteomes" id="UP000713479">
    <property type="component" value="Unassembled WGS sequence"/>
</dbReference>
<accession>A0A8T3VJY5</accession>
<evidence type="ECO:0000313" key="2">
    <source>
        <dbReference type="Proteomes" id="UP000713479"/>
    </source>
</evidence>
<evidence type="ECO:0000313" key="1">
    <source>
        <dbReference type="EMBL" id="MBE6510897.1"/>
    </source>
</evidence>
<organism evidence="1 2">
    <name type="scientific">Methanobrevibacter millerae</name>
    <dbReference type="NCBI Taxonomy" id="230361"/>
    <lineage>
        <taxon>Archaea</taxon>
        <taxon>Methanobacteriati</taxon>
        <taxon>Methanobacteriota</taxon>
        <taxon>Methanomada group</taxon>
        <taxon>Methanobacteria</taxon>
        <taxon>Methanobacteriales</taxon>
        <taxon>Methanobacteriaceae</taxon>
        <taxon>Methanobrevibacter</taxon>
    </lineage>
</organism>
<comment type="caution">
    <text evidence="1">The sequence shown here is derived from an EMBL/GenBank/DDBJ whole genome shotgun (WGS) entry which is preliminary data.</text>
</comment>
<sequence length="98" mass="11877">MVKKETYYIDFDVDEVSSRICTLMSKWAVHMIKIRGQNWQVYNHSDEVVYEFHFFIDFKNIEGRIKLEDLKLNVIHHIESMRDDTTYIDELVIAELLY</sequence>